<keyword evidence="3" id="KW-1133">Transmembrane helix</keyword>
<keyword evidence="3" id="KW-0378">Hydrolase</keyword>
<feature type="domain" description="Peptidase S26" evidence="5">
    <location>
        <begin position="33"/>
        <end position="260"/>
    </location>
</feature>
<dbReference type="Proteomes" id="UP000317778">
    <property type="component" value="Unassembled WGS sequence"/>
</dbReference>
<dbReference type="InterPro" id="IPR000223">
    <property type="entry name" value="Pept_S26A_signal_pept_1"/>
</dbReference>
<dbReference type="GO" id="GO:0006465">
    <property type="term" value="P:signal peptide processing"/>
    <property type="evidence" value="ECO:0007669"/>
    <property type="project" value="InterPro"/>
</dbReference>
<feature type="active site" evidence="2">
    <location>
        <position position="63"/>
    </location>
</feature>
<feature type="transmembrane region" description="Helical" evidence="3">
    <location>
        <begin position="32"/>
        <end position="53"/>
    </location>
</feature>
<dbReference type="InterPro" id="IPR036286">
    <property type="entry name" value="LexA/Signal_pep-like_sf"/>
</dbReference>
<comment type="similarity">
    <text evidence="1 3">Belongs to the peptidase S26 family.</text>
</comment>
<sequence length="286" mass="33735">MAKRKKKRMKHVPKPEEVQAPPKKRKPFGRRVWEFVRSWGTVILVVLAIRAFVIEAFTVPTGSMETTILPGDFLLVNKFVYGFKAPFTNAGIIGGRMPRRGEIIVFRYPRDPRWPQPEGRYARFFPKWFPLLPIFWDKQLKKFHWYSPRNYVKRCVGLPGDTVEIINKRVYVNGEPFDNPHAVHMDRRLIPRTVEYEGFNERWQSLEFEGHYEVRDNFGPIIVPEGYVFGMGDNRDFSDDCRYWGPIPIRFLKGSPVVIYYSLGEGSNILERIVRTQWKRIGRVVR</sequence>
<feature type="active site" evidence="2">
    <location>
        <position position="153"/>
    </location>
</feature>
<accession>A0A532V2G9</accession>
<dbReference type="AlphaFoldDB" id="A0A532V2G9"/>
<comment type="subcellular location">
    <subcellularLocation>
        <location evidence="3">Membrane</location>
        <topology evidence="3">Single-pass type II membrane protein</topology>
    </subcellularLocation>
</comment>
<dbReference type="InterPro" id="IPR019533">
    <property type="entry name" value="Peptidase_S26"/>
</dbReference>
<evidence type="ECO:0000256" key="2">
    <source>
        <dbReference type="PIRSR" id="PIRSR600223-1"/>
    </source>
</evidence>
<evidence type="ECO:0000313" key="6">
    <source>
        <dbReference type="EMBL" id="TKJ41406.1"/>
    </source>
</evidence>
<dbReference type="Gene3D" id="2.10.109.10">
    <property type="entry name" value="Umud Fragment, subunit A"/>
    <property type="match status" value="1"/>
</dbReference>
<evidence type="ECO:0000259" key="5">
    <source>
        <dbReference type="Pfam" id="PF10502"/>
    </source>
</evidence>
<proteinExistence type="inferred from homology"/>
<evidence type="ECO:0000313" key="7">
    <source>
        <dbReference type="Proteomes" id="UP000317778"/>
    </source>
</evidence>
<keyword evidence="3" id="KW-0472">Membrane</keyword>
<gene>
    <name evidence="6" type="primary">lepB</name>
    <name evidence="6" type="ORF">CEE36_08105</name>
</gene>
<evidence type="ECO:0000256" key="3">
    <source>
        <dbReference type="RuleBase" id="RU362042"/>
    </source>
</evidence>
<dbReference type="SUPFAM" id="SSF51306">
    <property type="entry name" value="LexA/Signal peptidase"/>
    <property type="match status" value="1"/>
</dbReference>
<dbReference type="GO" id="GO:0009003">
    <property type="term" value="F:signal peptidase activity"/>
    <property type="evidence" value="ECO:0007669"/>
    <property type="project" value="UniProtKB-EC"/>
</dbReference>
<feature type="compositionally biased region" description="Basic residues" evidence="4">
    <location>
        <begin position="1"/>
        <end position="12"/>
    </location>
</feature>
<dbReference type="Pfam" id="PF10502">
    <property type="entry name" value="Peptidase_S26"/>
    <property type="match status" value="1"/>
</dbReference>
<dbReference type="CDD" id="cd06530">
    <property type="entry name" value="S26_SPase_I"/>
    <property type="match status" value="1"/>
</dbReference>
<dbReference type="EC" id="3.4.21.89" evidence="3"/>
<dbReference type="PANTHER" id="PTHR43390:SF1">
    <property type="entry name" value="CHLOROPLAST PROCESSING PEPTIDASE"/>
    <property type="match status" value="1"/>
</dbReference>
<dbReference type="NCBIfam" id="TIGR02227">
    <property type="entry name" value="sigpep_I_bact"/>
    <property type="match status" value="1"/>
</dbReference>
<name>A0A532V2G9_UNCT6</name>
<dbReference type="PANTHER" id="PTHR43390">
    <property type="entry name" value="SIGNAL PEPTIDASE I"/>
    <property type="match status" value="1"/>
</dbReference>
<evidence type="ECO:0000256" key="1">
    <source>
        <dbReference type="ARBA" id="ARBA00009370"/>
    </source>
</evidence>
<dbReference type="EMBL" id="NJBO01000013">
    <property type="protein sequence ID" value="TKJ41406.1"/>
    <property type="molecule type" value="Genomic_DNA"/>
</dbReference>
<keyword evidence="3" id="KW-0812">Transmembrane</keyword>
<dbReference type="GO" id="GO:0016020">
    <property type="term" value="C:membrane"/>
    <property type="evidence" value="ECO:0007669"/>
    <property type="project" value="UniProtKB-SubCell"/>
</dbReference>
<feature type="region of interest" description="Disordered" evidence="4">
    <location>
        <begin position="1"/>
        <end position="24"/>
    </location>
</feature>
<comment type="catalytic activity">
    <reaction evidence="3">
        <text>Cleavage of hydrophobic, N-terminal signal or leader sequences from secreted and periplasmic proteins.</text>
        <dbReference type="EC" id="3.4.21.89"/>
    </reaction>
</comment>
<keyword evidence="3" id="KW-0645">Protease</keyword>
<evidence type="ECO:0000256" key="4">
    <source>
        <dbReference type="SAM" id="MobiDB-lite"/>
    </source>
</evidence>
<reference evidence="6 7" key="1">
    <citation type="submission" date="2017-06" db="EMBL/GenBank/DDBJ databases">
        <title>Novel microbial phyla capable of carbon fixation and sulfur reduction in deep-sea sediments.</title>
        <authorList>
            <person name="Huang J."/>
            <person name="Baker B."/>
            <person name="Wang Y."/>
        </authorList>
    </citation>
    <scope>NUCLEOTIDE SEQUENCE [LARGE SCALE GENOMIC DNA]</scope>
    <source>
        <strain evidence="6">B3_TA06</strain>
    </source>
</reference>
<dbReference type="PRINTS" id="PR00727">
    <property type="entry name" value="LEADERPTASE"/>
</dbReference>
<protein>
    <recommendedName>
        <fullName evidence="3">Signal peptidase I</fullName>
        <ecNumber evidence="3">3.4.21.89</ecNumber>
    </recommendedName>
</protein>
<comment type="caution">
    <text evidence="6">The sequence shown here is derived from an EMBL/GenBank/DDBJ whole genome shotgun (WGS) entry which is preliminary data.</text>
</comment>
<organism evidence="6 7">
    <name type="scientific">candidate division TA06 bacterium B3_TA06</name>
    <dbReference type="NCBI Taxonomy" id="2012487"/>
    <lineage>
        <taxon>Bacteria</taxon>
        <taxon>Bacteria division TA06</taxon>
    </lineage>
</organism>
<dbReference type="GO" id="GO:0004252">
    <property type="term" value="F:serine-type endopeptidase activity"/>
    <property type="evidence" value="ECO:0007669"/>
    <property type="project" value="InterPro"/>
</dbReference>